<dbReference type="EMBL" id="JABTEG010000006">
    <property type="protein sequence ID" value="KAG4304691.1"/>
    <property type="molecule type" value="Genomic_DNA"/>
</dbReference>
<organism evidence="1 2">
    <name type="scientific">Pneumocystis oryctolagi</name>
    <dbReference type="NCBI Taxonomy" id="42067"/>
    <lineage>
        <taxon>Eukaryota</taxon>
        <taxon>Fungi</taxon>
        <taxon>Dikarya</taxon>
        <taxon>Ascomycota</taxon>
        <taxon>Taphrinomycotina</taxon>
        <taxon>Pneumocystomycetes</taxon>
        <taxon>Pneumocystaceae</taxon>
        <taxon>Pneumocystis</taxon>
    </lineage>
</organism>
<evidence type="ECO:0000313" key="1">
    <source>
        <dbReference type="EMBL" id="KAG4304691.1"/>
    </source>
</evidence>
<accession>A0ACB7CAW6</accession>
<protein>
    <submittedName>
        <fullName evidence="1">Uncharacterized protein</fullName>
    </submittedName>
</protein>
<dbReference type="Proteomes" id="UP000768646">
    <property type="component" value="Unassembled WGS sequence"/>
</dbReference>
<gene>
    <name evidence="1" type="ORF">PORY_001744</name>
</gene>
<keyword evidence="2" id="KW-1185">Reference proteome</keyword>
<evidence type="ECO:0000313" key="2">
    <source>
        <dbReference type="Proteomes" id="UP000768646"/>
    </source>
</evidence>
<reference evidence="1 2" key="1">
    <citation type="journal article" date="2021" name="Commun. Biol.">
        <title>Genomic insights into the host specific adaptation of the Pneumocystis genus.</title>
        <authorList>
            <person name="Cisse O.H."/>
            <person name="Ma L."/>
            <person name="Dekker J.P."/>
            <person name="Khil P.P."/>
            <person name="Youn J.-H."/>
            <person name="Brenchley J.M."/>
            <person name="Blair R."/>
            <person name="Pahar B."/>
            <person name="Chabe M."/>
            <person name="Van Rompay K.K.A."/>
            <person name="Keesler R."/>
            <person name="Sukura A."/>
            <person name="Hirsch V."/>
            <person name="Kutty G."/>
            <person name="Liu Y."/>
            <person name="Peng L."/>
            <person name="Chen J."/>
            <person name="Song J."/>
            <person name="Weissenbacher-Lang C."/>
            <person name="Xu J."/>
            <person name="Upham N.S."/>
            <person name="Stajich J.E."/>
            <person name="Cuomo C.A."/>
            <person name="Cushion M.T."/>
            <person name="Kovacs J.A."/>
        </authorList>
    </citation>
    <scope>NUCLEOTIDE SEQUENCE [LARGE SCALE GENOMIC DNA]</scope>
    <source>
        <strain evidence="1 2">RABM</strain>
    </source>
</reference>
<comment type="caution">
    <text evidence="1">The sequence shown here is derived from an EMBL/GenBank/DDBJ whole genome shotgun (WGS) entry which is preliminary data.</text>
</comment>
<proteinExistence type="predicted"/>
<sequence length="675" mass="77610">MFVYLKHKEPWCPNCCSAAAALDSLCLELTELAICAYTKTCSLLDEVTIQLPPSEYRDRLHSTYEMYLERIHLLNRLQQLMIDHSISNKVNDIASNTMDKTVNEGPMAAFKEDDSFSANLLQNNLSFDTMPKDQTLVQTPPQNDIQSSLDNVSSSLLDITNERCPSSASKRSLTMEYIRQFSLSDINLLSPIKYLFKPIKGIISPVTSLSVSPVKAASETPCDSPDTVMLKDLNNIKTEFTLQNIDLNDCKEIEQKQLVDYDNDYETNSINDQAEWPLLPGFFPPSPARSVFRKTSLKDIHICDNEYASKELPICEETHMAPFLKAHSHEQSDKSEEKNHQDAQSNDLFGADIPKEKINISTSRNNVQSYQKSEGYPYEFLCNNSNISFNFSDKKTSFLSSTPLLSTSLNIPKYENMYSSFIHKNISSETIVFEETDPIYIQKPKESITKTYWLMKIFQKILIPFINKSKGFYLTPRLFIPKDIWYVKDVKIKGEEEKIRVCESLILSLNKIKSFKQDDFQSLIKELSYLDDMVNLFRFWLLKKFGTEVVEPKKKLGVVKITGKSKFLIKNLPPEKINTSKYGVVQFDGPRKMYLTSIYRLFESSQVIGQLLNSLDLHELPINAQDHIYEMLKNITDFFENVLCHFVLVDINMLLDHFLKQLLYGDDYNSIIGPY</sequence>
<name>A0ACB7CAW6_9ASCO</name>